<dbReference type="Gene3D" id="2.40.170.20">
    <property type="entry name" value="TonB-dependent receptor, beta-barrel domain"/>
    <property type="match status" value="1"/>
</dbReference>
<dbReference type="RefSeq" id="WP_310278344.1">
    <property type="nucleotide sequence ID" value="NZ_JAVDWQ010000002.1"/>
</dbReference>
<dbReference type="PANTHER" id="PTHR30069">
    <property type="entry name" value="TONB-DEPENDENT OUTER MEMBRANE RECEPTOR"/>
    <property type="match status" value="1"/>
</dbReference>
<evidence type="ECO:0000256" key="1">
    <source>
        <dbReference type="ARBA" id="ARBA00004571"/>
    </source>
</evidence>
<organism evidence="9 10">
    <name type="scientific">Flavobacterium piscis</name>
    <dbReference type="NCBI Taxonomy" id="1114874"/>
    <lineage>
        <taxon>Bacteria</taxon>
        <taxon>Pseudomonadati</taxon>
        <taxon>Bacteroidota</taxon>
        <taxon>Flavobacteriia</taxon>
        <taxon>Flavobacteriales</taxon>
        <taxon>Flavobacteriaceae</taxon>
        <taxon>Flavobacterium</taxon>
    </lineage>
</organism>
<keyword evidence="7" id="KW-0998">Cell outer membrane</keyword>
<evidence type="ECO:0000256" key="3">
    <source>
        <dbReference type="ARBA" id="ARBA00022452"/>
    </source>
</evidence>
<name>A0ABU1Y3P8_9FLAO</name>
<feature type="domain" description="Outer membrane protein beta-barrel" evidence="8">
    <location>
        <begin position="430"/>
        <end position="737"/>
    </location>
</feature>
<evidence type="ECO:0000256" key="5">
    <source>
        <dbReference type="ARBA" id="ARBA00022729"/>
    </source>
</evidence>
<dbReference type="Proteomes" id="UP001269081">
    <property type="component" value="Unassembled WGS sequence"/>
</dbReference>
<proteinExistence type="predicted"/>
<evidence type="ECO:0000256" key="7">
    <source>
        <dbReference type="ARBA" id="ARBA00023237"/>
    </source>
</evidence>
<evidence type="ECO:0000259" key="8">
    <source>
        <dbReference type="Pfam" id="PF14905"/>
    </source>
</evidence>
<keyword evidence="3" id="KW-1134">Transmembrane beta strand</keyword>
<sequence length="759" mass="87324">MKSQILVLFFLFILSNVFCQERRVIEGKILSNEVVLPDILVELKTGTISKFAISNKKGEYKFEYIISNDSVILKVNSFGYKMYDQKIAENNKIGVFDIHLVIDEPEQLKEIIITSDSKIINKAKKNVYKIDQKDYLKNAKAGVVLSSVPNVYFNEFDGKIIVDGNLNAKIFIDGLEAMPDELKNIDAADIKNVEIINNPSAAYFRSDFFGAIINIITQKKAEEFIKGSLETTIGLINNFWGLNPAFSYKKGIFIIKSNLGYVNNPQIIDFNSKRVDENGTFLQSNINHSRNKQISSSTRARLNFSDKSSLTLTNSFYGYDFLGNASGFSIVDNDIPQYFFKDNRNKMKNWNIASVYNYKIEENSIFFVKSAYSTYGKTDVSQFNYEDRSPEYFNVNSKNREFSVQMNYELEKLVFLGKDMDFYSDLKFINRKYDFSDQSYYINQNVIDASAELDSNWSNKFSTELALTFENTNDFNRSINQNYNLLLPTINALYHFKNKTDLKFGYSRKVLRPSASDLNDEVIIIYPGIAKQGNSELNPQLRNYYSLTLSKFFKYDNLSFKIYNESINNAITEVYRKDGDLLIQTLDNAAKYNSTGMNIGFRTKLFEKIITNLNSGLDYNVYEDNSEMAVIEKNSGYTFRGSVNLSTKFFRDRVSMSFSGRQDGPNYSLLSKRITKPYLDFTIATNVLKDKLNISLYGRNLLGKEASGFTDISSYDNFYQKIETKNNSRNLLLILTYNFGKKFSDKIDNQDINNADVRR</sequence>
<keyword evidence="2" id="KW-0813">Transport</keyword>
<dbReference type="PANTHER" id="PTHR30069:SF29">
    <property type="entry name" value="HEMOGLOBIN AND HEMOGLOBIN-HAPTOGLOBIN-BINDING PROTEIN 1-RELATED"/>
    <property type="match status" value="1"/>
</dbReference>
<dbReference type="InterPro" id="IPR039426">
    <property type="entry name" value="TonB-dep_rcpt-like"/>
</dbReference>
<keyword evidence="10" id="KW-1185">Reference proteome</keyword>
<gene>
    <name evidence="9" type="ORF">J2W48_000781</name>
</gene>
<protein>
    <submittedName>
        <fullName evidence="9">Outer membrane receptor for ferrienterochelin and colicin</fullName>
    </submittedName>
</protein>
<keyword evidence="4" id="KW-0812">Transmembrane</keyword>
<evidence type="ECO:0000256" key="4">
    <source>
        <dbReference type="ARBA" id="ARBA00022692"/>
    </source>
</evidence>
<dbReference type="InterPro" id="IPR041700">
    <property type="entry name" value="OMP_b-brl_3"/>
</dbReference>
<dbReference type="InterPro" id="IPR036942">
    <property type="entry name" value="Beta-barrel_TonB_sf"/>
</dbReference>
<keyword evidence="5" id="KW-0732">Signal</keyword>
<dbReference type="SUPFAM" id="SSF56935">
    <property type="entry name" value="Porins"/>
    <property type="match status" value="1"/>
</dbReference>
<reference evidence="9 10" key="1">
    <citation type="submission" date="2023-07" db="EMBL/GenBank/DDBJ databases">
        <title>Sorghum-associated microbial communities from plants grown in Nebraska, USA.</title>
        <authorList>
            <person name="Schachtman D."/>
        </authorList>
    </citation>
    <scope>NUCLEOTIDE SEQUENCE [LARGE SCALE GENOMIC DNA]</scope>
    <source>
        <strain evidence="9 10">4129</strain>
    </source>
</reference>
<evidence type="ECO:0000256" key="2">
    <source>
        <dbReference type="ARBA" id="ARBA00022448"/>
    </source>
</evidence>
<evidence type="ECO:0000313" key="10">
    <source>
        <dbReference type="Proteomes" id="UP001269081"/>
    </source>
</evidence>
<dbReference type="Gene3D" id="2.170.130.10">
    <property type="entry name" value="TonB-dependent receptor, plug domain"/>
    <property type="match status" value="1"/>
</dbReference>
<evidence type="ECO:0000313" key="9">
    <source>
        <dbReference type="EMBL" id="MDR7208851.1"/>
    </source>
</evidence>
<keyword evidence="9" id="KW-0675">Receptor</keyword>
<dbReference type="Pfam" id="PF14905">
    <property type="entry name" value="OMP_b-brl_3"/>
    <property type="match status" value="1"/>
</dbReference>
<comment type="subcellular location">
    <subcellularLocation>
        <location evidence="1">Cell outer membrane</location>
        <topology evidence="1">Multi-pass membrane protein</topology>
    </subcellularLocation>
</comment>
<dbReference type="InterPro" id="IPR037066">
    <property type="entry name" value="Plug_dom_sf"/>
</dbReference>
<keyword evidence="6" id="KW-0472">Membrane</keyword>
<dbReference type="EMBL" id="JAVDWQ010000002">
    <property type="protein sequence ID" value="MDR7208851.1"/>
    <property type="molecule type" value="Genomic_DNA"/>
</dbReference>
<comment type="caution">
    <text evidence="9">The sequence shown here is derived from an EMBL/GenBank/DDBJ whole genome shotgun (WGS) entry which is preliminary data.</text>
</comment>
<accession>A0ABU1Y3P8</accession>
<evidence type="ECO:0000256" key="6">
    <source>
        <dbReference type="ARBA" id="ARBA00023136"/>
    </source>
</evidence>